<organism evidence="3 4">
    <name type="scientific">Clitoria ternatea</name>
    <name type="common">Butterfly pea</name>
    <dbReference type="NCBI Taxonomy" id="43366"/>
    <lineage>
        <taxon>Eukaryota</taxon>
        <taxon>Viridiplantae</taxon>
        <taxon>Streptophyta</taxon>
        <taxon>Embryophyta</taxon>
        <taxon>Tracheophyta</taxon>
        <taxon>Spermatophyta</taxon>
        <taxon>Magnoliopsida</taxon>
        <taxon>eudicotyledons</taxon>
        <taxon>Gunneridae</taxon>
        <taxon>Pentapetalae</taxon>
        <taxon>rosids</taxon>
        <taxon>fabids</taxon>
        <taxon>Fabales</taxon>
        <taxon>Fabaceae</taxon>
        <taxon>Papilionoideae</taxon>
        <taxon>50 kb inversion clade</taxon>
        <taxon>NPAAA clade</taxon>
        <taxon>indigoferoid/millettioid clade</taxon>
        <taxon>Phaseoleae</taxon>
        <taxon>Clitoria</taxon>
    </lineage>
</organism>
<evidence type="ECO:0000313" key="4">
    <source>
        <dbReference type="Proteomes" id="UP001359559"/>
    </source>
</evidence>
<dbReference type="PANTHER" id="PTHR47186:SF3">
    <property type="entry name" value="OS09G0267800 PROTEIN"/>
    <property type="match status" value="1"/>
</dbReference>
<sequence length="138" mass="16307">MKNEESRCRRISFHGNSVEHEVESYRSNYGGIRSCFVCHIEELKKPMVEMLLSRFKLLVALDFENSRLDHFPESVGMLLNLRNTKIKVIPKFIGKLQNLETLDLQDTEVRELPKEINKLIKLRHLLVYASMMYYLCNM</sequence>
<reference evidence="3 4" key="1">
    <citation type="submission" date="2024-01" db="EMBL/GenBank/DDBJ databases">
        <title>The genomes of 5 underutilized Papilionoideae crops provide insights into root nodulation and disease resistance.</title>
        <authorList>
            <person name="Yuan L."/>
        </authorList>
    </citation>
    <scope>NUCLEOTIDE SEQUENCE [LARGE SCALE GENOMIC DNA]</scope>
    <source>
        <strain evidence="3">LY-2023</strain>
        <tissue evidence="3">Leaf</tissue>
    </source>
</reference>
<evidence type="ECO:0000313" key="3">
    <source>
        <dbReference type="EMBL" id="KAK7299893.1"/>
    </source>
</evidence>
<dbReference type="Pfam" id="PF23598">
    <property type="entry name" value="LRR_14"/>
    <property type="match status" value="1"/>
</dbReference>
<dbReference type="SUPFAM" id="SSF52058">
    <property type="entry name" value="L domain-like"/>
    <property type="match status" value="1"/>
</dbReference>
<keyword evidence="4" id="KW-1185">Reference proteome</keyword>
<comment type="caution">
    <text evidence="3">The sequence shown here is derived from an EMBL/GenBank/DDBJ whole genome shotgun (WGS) entry which is preliminary data.</text>
</comment>
<dbReference type="PANTHER" id="PTHR47186">
    <property type="entry name" value="LEUCINE-RICH REPEAT-CONTAINING PROTEIN 57"/>
    <property type="match status" value="1"/>
</dbReference>
<feature type="domain" description="Disease resistance R13L4/SHOC-2-like LRR" evidence="2">
    <location>
        <begin position="47"/>
        <end position="131"/>
    </location>
</feature>
<protein>
    <recommendedName>
        <fullName evidence="2">Disease resistance R13L4/SHOC-2-like LRR domain-containing protein</fullName>
    </recommendedName>
</protein>
<keyword evidence="1" id="KW-0677">Repeat</keyword>
<name>A0AAN9JLD5_CLITE</name>
<gene>
    <name evidence="3" type="ORF">RJT34_10722</name>
</gene>
<evidence type="ECO:0000256" key="1">
    <source>
        <dbReference type="ARBA" id="ARBA00022737"/>
    </source>
</evidence>
<evidence type="ECO:0000259" key="2">
    <source>
        <dbReference type="Pfam" id="PF23598"/>
    </source>
</evidence>
<accession>A0AAN9JLD5</accession>
<dbReference type="Proteomes" id="UP001359559">
    <property type="component" value="Unassembled WGS sequence"/>
</dbReference>
<dbReference type="InterPro" id="IPR032675">
    <property type="entry name" value="LRR_dom_sf"/>
</dbReference>
<dbReference type="EMBL" id="JAYKXN010000003">
    <property type="protein sequence ID" value="KAK7299893.1"/>
    <property type="molecule type" value="Genomic_DNA"/>
</dbReference>
<dbReference type="AlphaFoldDB" id="A0AAN9JLD5"/>
<dbReference type="Gene3D" id="3.80.10.10">
    <property type="entry name" value="Ribonuclease Inhibitor"/>
    <property type="match status" value="1"/>
</dbReference>
<proteinExistence type="predicted"/>
<dbReference type="InterPro" id="IPR055414">
    <property type="entry name" value="LRR_R13L4/SHOC2-like"/>
</dbReference>